<keyword evidence="3 9" id="KW-1003">Cell membrane</keyword>
<dbReference type="GO" id="GO:0008441">
    <property type="term" value="F:3'(2'),5'-bisphosphate nucleotidase activity"/>
    <property type="evidence" value="ECO:0007669"/>
    <property type="project" value="UniProtKB-UniRule"/>
</dbReference>
<feature type="binding site" evidence="9">
    <location>
        <begin position="83"/>
        <end position="86"/>
    </location>
    <ligand>
        <name>substrate</name>
    </ligand>
</feature>
<evidence type="ECO:0000256" key="10">
    <source>
        <dbReference type="PIRSR" id="PIRSR600760-2"/>
    </source>
</evidence>
<dbReference type="Gene3D" id="3.30.540.10">
    <property type="entry name" value="Fructose-1,6-Bisphosphatase, subunit A, domain 1"/>
    <property type="match status" value="1"/>
</dbReference>
<dbReference type="GO" id="GO:0000287">
    <property type="term" value="F:magnesium ion binding"/>
    <property type="evidence" value="ECO:0007669"/>
    <property type="project" value="UniProtKB-UniRule"/>
</dbReference>
<evidence type="ECO:0000256" key="8">
    <source>
        <dbReference type="ARBA" id="ARBA00023136"/>
    </source>
</evidence>
<dbReference type="NCBIfam" id="TIGR01331">
    <property type="entry name" value="bisphos_cysQ"/>
    <property type="match status" value="1"/>
</dbReference>
<dbReference type="GO" id="GO:0005886">
    <property type="term" value="C:plasma membrane"/>
    <property type="evidence" value="ECO:0007669"/>
    <property type="project" value="UniProtKB-SubCell"/>
</dbReference>
<feature type="binding site" evidence="9">
    <location>
        <position position="61"/>
    </location>
    <ligand>
        <name>substrate</name>
    </ligand>
</feature>
<evidence type="ECO:0000256" key="3">
    <source>
        <dbReference type="ARBA" id="ARBA00022475"/>
    </source>
</evidence>
<evidence type="ECO:0000256" key="5">
    <source>
        <dbReference type="ARBA" id="ARBA00022723"/>
    </source>
</evidence>
<keyword evidence="8 9" id="KW-0472">Membrane</keyword>
<keyword evidence="5 9" id="KW-0479">Metal-binding</keyword>
<dbReference type="PRINTS" id="PR00377">
    <property type="entry name" value="IMPHPHTASES"/>
</dbReference>
<dbReference type="GO" id="GO:0050427">
    <property type="term" value="P:3'-phosphoadenosine 5'-phosphosulfate metabolic process"/>
    <property type="evidence" value="ECO:0007669"/>
    <property type="project" value="TreeGrafter"/>
</dbReference>
<dbReference type="PROSITE" id="PS00629">
    <property type="entry name" value="IMP_1"/>
    <property type="match status" value="1"/>
</dbReference>
<dbReference type="GO" id="GO:0000103">
    <property type="term" value="P:sulfate assimilation"/>
    <property type="evidence" value="ECO:0007669"/>
    <property type="project" value="TreeGrafter"/>
</dbReference>
<feature type="binding site" evidence="10">
    <location>
        <position position="81"/>
    </location>
    <ligand>
        <name>Mg(2+)</name>
        <dbReference type="ChEBI" id="CHEBI:18420"/>
        <label>1</label>
        <note>catalytic</note>
    </ligand>
</feature>
<dbReference type="EC" id="3.1.3.7" evidence="9"/>
<proteinExistence type="inferred from homology"/>
<comment type="similarity">
    <text evidence="2 9">Belongs to the inositol monophosphatase superfamily. CysQ family.</text>
</comment>
<evidence type="ECO:0000256" key="9">
    <source>
        <dbReference type="HAMAP-Rule" id="MF_02095"/>
    </source>
</evidence>
<comment type="function">
    <text evidence="9">Converts adenosine-3',5'-bisphosphate (PAP) to AMP.</text>
</comment>
<evidence type="ECO:0000313" key="12">
    <source>
        <dbReference type="Proteomes" id="UP000198405"/>
    </source>
</evidence>
<organism evidence="11 12">
    <name type="scientific">Desulfurobacterium atlanticum</name>
    <dbReference type="NCBI Taxonomy" id="240169"/>
    <lineage>
        <taxon>Bacteria</taxon>
        <taxon>Pseudomonadati</taxon>
        <taxon>Aquificota</taxon>
        <taxon>Aquificia</taxon>
        <taxon>Desulfurobacteriales</taxon>
        <taxon>Desulfurobacteriaceae</taxon>
        <taxon>Desulfurobacterium</taxon>
    </lineage>
</organism>
<dbReference type="SUPFAM" id="SSF56655">
    <property type="entry name" value="Carbohydrate phosphatase"/>
    <property type="match status" value="1"/>
</dbReference>
<evidence type="ECO:0000256" key="2">
    <source>
        <dbReference type="ARBA" id="ARBA00005289"/>
    </source>
</evidence>
<feature type="binding site" evidence="9">
    <location>
        <position position="83"/>
    </location>
    <ligand>
        <name>Mg(2+)</name>
        <dbReference type="ChEBI" id="CHEBI:18420"/>
        <label>1</label>
    </ligand>
</feature>
<dbReference type="PROSITE" id="PS00630">
    <property type="entry name" value="IMP_2"/>
    <property type="match status" value="1"/>
</dbReference>
<dbReference type="HAMAP" id="MF_02095">
    <property type="entry name" value="CysQ"/>
    <property type="match status" value="1"/>
</dbReference>
<dbReference type="InterPro" id="IPR020583">
    <property type="entry name" value="Inositol_monoP_metal-BS"/>
</dbReference>
<dbReference type="Pfam" id="PF00459">
    <property type="entry name" value="Inositol_P"/>
    <property type="match status" value="1"/>
</dbReference>
<feature type="binding site" evidence="9">
    <location>
        <position position="229"/>
    </location>
    <ligand>
        <name>Mg(2+)</name>
        <dbReference type="ChEBI" id="CHEBI:18420"/>
        <label>2</label>
    </ligand>
</feature>
<evidence type="ECO:0000256" key="7">
    <source>
        <dbReference type="ARBA" id="ARBA00022842"/>
    </source>
</evidence>
<dbReference type="CDD" id="cd01638">
    <property type="entry name" value="CysQ"/>
    <property type="match status" value="1"/>
</dbReference>
<feature type="binding site" evidence="10">
    <location>
        <position position="229"/>
    </location>
    <ligand>
        <name>Mg(2+)</name>
        <dbReference type="ChEBI" id="CHEBI:18420"/>
        <label>1</label>
        <note>catalytic</note>
    </ligand>
</feature>
<dbReference type="PANTHER" id="PTHR43028:SF5">
    <property type="entry name" value="3'(2'),5'-BISPHOSPHATE NUCLEOTIDASE 1"/>
    <property type="match status" value="1"/>
</dbReference>
<keyword evidence="6 9" id="KW-0378">Hydrolase</keyword>
<comment type="subcellular location">
    <subcellularLocation>
        <location evidence="9">Cell membrane</location>
        <topology evidence="9">Peripheral membrane protein</topology>
        <orientation evidence="9">Cytoplasmic side</orientation>
    </subcellularLocation>
</comment>
<dbReference type="InterPro" id="IPR000760">
    <property type="entry name" value="Inositol_monophosphatase-like"/>
</dbReference>
<dbReference type="FunFam" id="3.40.190.80:FF:000005">
    <property type="entry name" value="3'(2'),5'-bisphosphate nucleotidase CysQ"/>
    <property type="match status" value="1"/>
</dbReference>
<evidence type="ECO:0000256" key="1">
    <source>
        <dbReference type="ARBA" id="ARBA00001625"/>
    </source>
</evidence>
<dbReference type="GO" id="GO:0046854">
    <property type="term" value="P:phosphatidylinositol phosphate biosynthetic process"/>
    <property type="evidence" value="ECO:0007669"/>
    <property type="project" value="InterPro"/>
</dbReference>
<evidence type="ECO:0000256" key="6">
    <source>
        <dbReference type="ARBA" id="ARBA00022801"/>
    </source>
</evidence>
<keyword evidence="4" id="KW-0997">Cell inner membrane</keyword>
<name>A0A239AB04_9BACT</name>
<dbReference type="OrthoDB" id="9772456at2"/>
<dbReference type="PANTHER" id="PTHR43028">
    <property type="entry name" value="3'(2'),5'-BISPHOSPHATE NUCLEOTIDASE 1"/>
    <property type="match status" value="1"/>
</dbReference>
<feature type="binding site" evidence="9">
    <location>
        <position position="61"/>
    </location>
    <ligand>
        <name>Mg(2+)</name>
        <dbReference type="ChEBI" id="CHEBI:18420"/>
        <label>1</label>
    </ligand>
</feature>
<keyword evidence="12" id="KW-1185">Reference proteome</keyword>
<dbReference type="AlphaFoldDB" id="A0A239AB04"/>
<dbReference type="InterPro" id="IPR050725">
    <property type="entry name" value="CysQ/Inositol_MonoPase"/>
</dbReference>
<feature type="binding site" evidence="9">
    <location>
        <position position="229"/>
    </location>
    <ligand>
        <name>substrate</name>
    </ligand>
</feature>
<feature type="binding site" evidence="10">
    <location>
        <position position="84"/>
    </location>
    <ligand>
        <name>Mg(2+)</name>
        <dbReference type="ChEBI" id="CHEBI:18420"/>
        <label>1</label>
        <note>catalytic</note>
    </ligand>
</feature>
<dbReference type="Proteomes" id="UP000198405">
    <property type="component" value="Unassembled WGS sequence"/>
</dbReference>
<dbReference type="RefSeq" id="WP_089323706.1">
    <property type="nucleotide sequence ID" value="NZ_FZOB01000017.1"/>
</dbReference>
<feature type="binding site" evidence="9">
    <location>
        <position position="81"/>
    </location>
    <ligand>
        <name>Mg(2+)</name>
        <dbReference type="ChEBI" id="CHEBI:18420"/>
        <label>2</label>
    </ligand>
</feature>
<accession>A0A239AB04</accession>
<sequence length="274" mass="30804">MRELLFVAITTALKAGDAIMKIYERDFTVEEKADNSPLTEADRVSHKIIVTHLHDFPVLSEEGKEIPYEERKNWEKLWIVDPLDGTKEFIKRNGEFTVNIAFVEKGVPVLGVVYAPAIGVLYYGGQGFGAFKVENGDFSFLEDITSSEVFWRELSKVAVSLPVIDDRKEIVVVASRSHRNPETEEFIRQIEKKYGKVKTISQGSSLKLTAVAEGKADVYPRIAPTMEWDTAAGQAVVEAAGGKVVEYETGNLLRYNKENLLNPYFVAFRKGFFV</sequence>
<dbReference type="InterPro" id="IPR020550">
    <property type="entry name" value="Inositol_monophosphatase_CS"/>
</dbReference>
<gene>
    <name evidence="9" type="primary">cysQ</name>
    <name evidence="11" type="ORF">SAMN06265340_11714</name>
</gene>
<evidence type="ECO:0000313" key="11">
    <source>
        <dbReference type="EMBL" id="SNR92204.1"/>
    </source>
</evidence>
<feature type="binding site" evidence="10">
    <location>
        <position position="61"/>
    </location>
    <ligand>
        <name>Mg(2+)</name>
        <dbReference type="ChEBI" id="CHEBI:18420"/>
        <label>1</label>
        <note>catalytic</note>
    </ligand>
</feature>
<keyword evidence="7 9" id="KW-0460">Magnesium</keyword>
<feature type="binding site" evidence="10">
    <location>
        <position position="83"/>
    </location>
    <ligand>
        <name>Mg(2+)</name>
        <dbReference type="ChEBI" id="CHEBI:18420"/>
        <label>1</label>
        <note>catalytic</note>
    </ligand>
</feature>
<feature type="binding site" evidence="9">
    <location>
        <position position="84"/>
    </location>
    <ligand>
        <name>Mg(2+)</name>
        <dbReference type="ChEBI" id="CHEBI:18420"/>
        <label>2</label>
    </ligand>
</feature>
<comment type="catalytic activity">
    <reaction evidence="1 9">
        <text>adenosine 3',5'-bisphosphate + H2O = AMP + phosphate</text>
        <dbReference type="Rhea" id="RHEA:10040"/>
        <dbReference type="ChEBI" id="CHEBI:15377"/>
        <dbReference type="ChEBI" id="CHEBI:43474"/>
        <dbReference type="ChEBI" id="CHEBI:58343"/>
        <dbReference type="ChEBI" id="CHEBI:456215"/>
        <dbReference type="EC" id="3.1.3.7"/>
    </reaction>
</comment>
<protein>
    <recommendedName>
        <fullName evidence="9">3'(2'),5'-bisphosphate nucleotidase CysQ</fullName>
        <ecNumber evidence="9">3.1.3.7</ecNumber>
    </recommendedName>
    <alternativeName>
        <fullName evidence="9">3'(2'),5-bisphosphonucleoside 3'(2')-phosphohydrolase</fullName>
    </alternativeName>
    <alternativeName>
        <fullName evidence="9">3'-phosphoadenosine 5'-phosphate phosphatase</fullName>
        <shortName evidence="9">PAP phosphatase</shortName>
    </alternativeName>
</protein>
<feature type="binding site" evidence="9">
    <location>
        <position position="81"/>
    </location>
    <ligand>
        <name>Mg(2+)</name>
        <dbReference type="ChEBI" id="CHEBI:18420"/>
        <label>1</label>
    </ligand>
</feature>
<dbReference type="Gene3D" id="3.40.190.80">
    <property type="match status" value="1"/>
</dbReference>
<evidence type="ECO:0000256" key="4">
    <source>
        <dbReference type="ARBA" id="ARBA00022519"/>
    </source>
</evidence>
<reference evidence="12" key="1">
    <citation type="submission" date="2017-06" db="EMBL/GenBank/DDBJ databases">
        <authorList>
            <person name="Varghese N."/>
            <person name="Submissions S."/>
        </authorList>
    </citation>
    <scope>NUCLEOTIDE SEQUENCE [LARGE SCALE GENOMIC DNA]</scope>
    <source>
        <strain evidence="12">DSM 15668</strain>
    </source>
</reference>
<dbReference type="InterPro" id="IPR006240">
    <property type="entry name" value="CysQ"/>
</dbReference>
<comment type="cofactor">
    <cofactor evidence="9 10">
        <name>Mg(2+)</name>
        <dbReference type="ChEBI" id="CHEBI:18420"/>
    </cofactor>
</comment>
<dbReference type="EMBL" id="FZOB01000017">
    <property type="protein sequence ID" value="SNR92204.1"/>
    <property type="molecule type" value="Genomic_DNA"/>
</dbReference>